<sequence>MDFTPATPAHYAGIAALVPDAQALYLVHPAGHFPWDAEQLARLAQERSHLTVGLLDGQVQAFANLYQLVPGRSAFLGNVVVAEGCRGQGLGAALVQHMLGICDGLGVQPHLSVFASNSRALLLYRKLGFVPYEVEARYDLAGQRQALIHMRLGG</sequence>
<gene>
    <name evidence="4" type="ORF">GCM10023095_25630</name>
</gene>
<dbReference type="InterPro" id="IPR016181">
    <property type="entry name" value="Acyl_CoA_acyltransferase"/>
</dbReference>
<keyword evidence="5" id="KW-1185">Reference proteome</keyword>
<dbReference type="Proteomes" id="UP001501321">
    <property type="component" value="Unassembled WGS sequence"/>
</dbReference>
<dbReference type="InterPro" id="IPR000182">
    <property type="entry name" value="GNAT_dom"/>
</dbReference>
<dbReference type="SUPFAM" id="SSF55729">
    <property type="entry name" value="Acyl-CoA N-acyltransferases (Nat)"/>
    <property type="match status" value="1"/>
</dbReference>
<dbReference type="InterPro" id="IPR050832">
    <property type="entry name" value="Bact_Acetyltransf"/>
</dbReference>
<name>A0ABP8QH75_9GAMM</name>
<comment type="caution">
    <text evidence="4">The sequence shown here is derived from an EMBL/GenBank/DDBJ whole genome shotgun (WGS) entry which is preliminary data.</text>
</comment>
<proteinExistence type="predicted"/>
<keyword evidence="2" id="KW-0012">Acyltransferase</keyword>
<dbReference type="RefSeq" id="WP_345013730.1">
    <property type="nucleotide sequence ID" value="NZ_BAABFC010000017.1"/>
</dbReference>
<dbReference type="PANTHER" id="PTHR43877">
    <property type="entry name" value="AMINOALKYLPHOSPHONATE N-ACETYLTRANSFERASE-RELATED-RELATED"/>
    <property type="match status" value="1"/>
</dbReference>
<dbReference type="Pfam" id="PF00583">
    <property type="entry name" value="Acetyltransf_1"/>
    <property type="match status" value="1"/>
</dbReference>
<organism evidence="4 5">
    <name type="scientific">Pseudaeromonas paramecii</name>
    <dbReference type="NCBI Taxonomy" id="2138166"/>
    <lineage>
        <taxon>Bacteria</taxon>
        <taxon>Pseudomonadati</taxon>
        <taxon>Pseudomonadota</taxon>
        <taxon>Gammaproteobacteria</taxon>
        <taxon>Aeromonadales</taxon>
        <taxon>Aeromonadaceae</taxon>
        <taxon>Pseudaeromonas</taxon>
    </lineage>
</organism>
<evidence type="ECO:0000313" key="5">
    <source>
        <dbReference type="Proteomes" id="UP001501321"/>
    </source>
</evidence>
<dbReference type="CDD" id="cd04301">
    <property type="entry name" value="NAT_SF"/>
    <property type="match status" value="1"/>
</dbReference>
<evidence type="ECO:0000256" key="2">
    <source>
        <dbReference type="ARBA" id="ARBA00023315"/>
    </source>
</evidence>
<protein>
    <submittedName>
        <fullName evidence="4">GNAT family protein</fullName>
    </submittedName>
</protein>
<evidence type="ECO:0000259" key="3">
    <source>
        <dbReference type="PROSITE" id="PS51186"/>
    </source>
</evidence>
<feature type="domain" description="N-acetyltransferase" evidence="3">
    <location>
        <begin position="1"/>
        <end position="154"/>
    </location>
</feature>
<reference evidence="5" key="1">
    <citation type="journal article" date="2019" name="Int. J. Syst. Evol. Microbiol.">
        <title>The Global Catalogue of Microorganisms (GCM) 10K type strain sequencing project: providing services to taxonomists for standard genome sequencing and annotation.</title>
        <authorList>
            <consortium name="The Broad Institute Genomics Platform"/>
            <consortium name="The Broad Institute Genome Sequencing Center for Infectious Disease"/>
            <person name="Wu L."/>
            <person name="Ma J."/>
        </authorList>
    </citation>
    <scope>NUCLEOTIDE SEQUENCE [LARGE SCALE GENOMIC DNA]</scope>
    <source>
        <strain evidence="5">JCM 32226</strain>
    </source>
</reference>
<dbReference type="PANTHER" id="PTHR43877:SF2">
    <property type="entry name" value="AMINOALKYLPHOSPHONATE N-ACETYLTRANSFERASE-RELATED"/>
    <property type="match status" value="1"/>
</dbReference>
<dbReference type="Gene3D" id="3.40.630.30">
    <property type="match status" value="1"/>
</dbReference>
<dbReference type="PROSITE" id="PS51186">
    <property type="entry name" value="GNAT"/>
    <property type="match status" value="1"/>
</dbReference>
<evidence type="ECO:0000313" key="4">
    <source>
        <dbReference type="EMBL" id="GAA4501830.1"/>
    </source>
</evidence>
<accession>A0ABP8QH75</accession>
<evidence type="ECO:0000256" key="1">
    <source>
        <dbReference type="ARBA" id="ARBA00022679"/>
    </source>
</evidence>
<dbReference type="EMBL" id="BAABFC010000017">
    <property type="protein sequence ID" value="GAA4501830.1"/>
    <property type="molecule type" value="Genomic_DNA"/>
</dbReference>
<keyword evidence="1" id="KW-0808">Transferase</keyword>